<dbReference type="Gene3D" id="1.20.1250.20">
    <property type="entry name" value="MFS general substrate transporter like domains"/>
    <property type="match status" value="2"/>
</dbReference>
<evidence type="ECO:0000256" key="1">
    <source>
        <dbReference type="ARBA" id="ARBA00004651"/>
    </source>
</evidence>
<evidence type="ECO:0000313" key="8">
    <source>
        <dbReference type="EMBL" id="GIF87008.1"/>
    </source>
</evidence>
<name>A0A8J3JUF2_9ACTN</name>
<keyword evidence="2 6" id="KW-0812">Transmembrane</keyword>
<sequence length="450" mass="43843">MAARASYRDLVRITGPWFLVLAFLARLPAAMGPLGVITLVVAATGSYGTAGLAAAAYGVGAALGGPVAGTLADRFGQRAVGIATAAVDAAAYAALVLAVTGGLPAAVLPLAALAGFAMPQVGPLVRVRWAVLLGDRGRQRQLPTAMAYEGAVDEASFLAGPALVGVLALSGWAGAPLLVASALTVLAAVPFALHRTVPPVLRAPRVAPAKAGRATGPAAAGRAGAGRRGHAAERAGAAGRMPFTRVAVLVAAMSVIGVVFGATQTGVTAFADSLGSPGSAGLIYAVLGVGSALAGLAVAWLPESLGPVSRYVWSAAALVAGTAGLLLAHSTPTALAAVVVLGVTAAPYLISGYALAGRLCPPSRAGMVMTLLASGVVAGVSLGAAVAGKLADAYGYRGAFAVPLVAATLGLLLAALVGPGLRRAVRAADRADAATAAQAAAARHPALTAA</sequence>
<feature type="transmembrane region" description="Helical" evidence="6">
    <location>
        <begin position="282"/>
        <end position="301"/>
    </location>
</feature>
<dbReference type="PANTHER" id="PTHR23542:SF1">
    <property type="entry name" value="MAJOR FACILITATOR SUPERFAMILY (MFS) PROFILE DOMAIN-CONTAINING PROTEIN"/>
    <property type="match status" value="1"/>
</dbReference>
<evidence type="ECO:0000256" key="4">
    <source>
        <dbReference type="ARBA" id="ARBA00023136"/>
    </source>
</evidence>
<evidence type="ECO:0000313" key="9">
    <source>
        <dbReference type="Proteomes" id="UP000619293"/>
    </source>
</evidence>
<gene>
    <name evidence="8" type="ORF">Cch02nite_04520</name>
</gene>
<dbReference type="InterPro" id="IPR011701">
    <property type="entry name" value="MFS"/>
</dbReference>
<evidence type="ECO:0000256" key="5">
    <source>
        <dbReference type="SAM" id="MobiDB-lite"/>
    </source>
</evidence>
<feature type="transmembrane region" description="Helical" evidence="6">
    <location>
        <begin position="334"/>
        <end position="356"/>
    </location>
</feature>
<evidence type="ECO:0000259" key="7">
    <source>
        <dbReference type="PROSITE" id="PS50850"/>
    </source>
</evidence>
<dbReference type="Proteomes" id="UP000619293">
    <property type="component" value="Unassembled WGS sequence"/>
</dbReference>
<dbReference type="GO" id="GO:0022857">
    <property type="term" value="F:transmembrane transporter activity"/>
    <property type="evidence" value="ECO:0007669"/>
    <property type="project" value="InterPro"/>
</dbReference>
<evidence type="ECO:0000256" key="3">
    <source>
        <dbReference type="ARBA" id="ARBA00022989"/>
    </source>
</evidence>
<keyword evidence="9" id="KW-1185">Reference proteome</keyword>
<feature type="transmembrane region" description="Helical" evidence="6">
    <location>
        <begin position="52"/>
        <end position="72"/>
    </location>
</feature>
<feature type="transmembrane region" description="Helical" evidence="6">
    <location>
        <begin position="368"/>
        <end position="388"/>
    </location>
</feature>
<reference evidence="8 9" key="1">
    <citation type="submission" date="2021-01" db="EMBL/GenBank/DDBJ databases">
        <title>Whole genome shotgun sequence of Catellatospora chokoriensis NBRC 107358.</title>
        <authorList>
            <person name="Komaki H."/>
            <person name="Tamura T."/>
        </authorList>
    </citation>
    <scope>NUCLEOTIDE SEQUENCE [LARGE SCALE GENOMIC DNA]</scope>
    <source>
        <strain evidence="8 9">NBRC 107358</strain>
    </source>
</reference>
<organism evidence="8 9">
    <name type="scientific">Catellatospora chokoriensis</name>
    <dbReference type="NCBI Taxonomy" id="310353"/>
    <lineage>
        <taxon>Bacteria</taxon>
        <taxon>Bacillati</taxon>
        <taxon>Actinomycetota</taxon>
        <taxon>Actinomycetes</taxon>
        <taxon>Micromonosporales</taxon>
        <taxon>Micromonosporaceae</taxon>
        <taxon>Catellatospora</taxon>
    </lineage>
</organism>
<dbReference type="AlphaFoldDB" id="A0A8J3JUF2"/>
<feature type="transmembrane region" description="Helical" evidence="6">
    <location>
        <begin position="400"/>
        <end position="421"/>
    </location>
</feature>
<accession>A0A8J3JUF2</accession>
<feature type="domain" description="Major facilitator superfamily (MFS) profile" evidence="7">
    <location>
        <begin position="245"/>
        <end position="450"/>
    </location>
</feature>
<feature type="region of interest" description="Disordered" evidence="5">
    <location>
        <begin position="212"/>
        <end position="233"/>
    </location>
</feature>
<dbReference type="InterPro" id="IPR036259">
    <property type="entry name" value="MFS_trans_sf"/>
</dbReference>
<dbReference type="InterPro" id="IPR020846">
    <property type="entry name" value="MFS_dom"/>
</dbReference>
<evidence type="ECO:0000256" key="6">
    <source>
        <dbReference type="SAM" id="Phobius"/>
    </source>
</evidence>
<dbReference type="Pfam" id="PF07690">
    <property type="entry name" value="MFS_1"/>
    <property type="match status" value="1"/>
</dbReference>
<protein>
    <submittedName>
        <fullName evidence="8">MFS transporter</fullName>
    </submittedName>
</protein>
<dbReference type="GO" id="GO:0005886">
    <property type="term" value="C:plasma membrane"/>
    <property type="evidence" value="ECO:0007669"/>
    <property type="project" value="UniProtKB-SubCell"/>
</dbReference>
<dbReference type="EMBL" id="BONG01000001">
    <property type="protein sequence ID" value="GIF87008.1"/>
    <property type="molecule type" value="Genomic_DNA"/>
</dbReference>
<comment type="subcellular location">
    <subcellularLocation>
        <location evidence="1">Cell membrane</location>
        <topology evidence="1">Multi-pass membrane protein</topology>
    </subcellularLocation>
</comment>
<evidence type="ECO:0000256" key="2">
    <source>
        <dbReference type="ARBA" id="ARBA00022692"/>
    </source>
</evidence>
<dbReference type="PROSITE" id="PS50850">
    <property type="entry name" value="MFS"/>
    <property type="match status" value="1"/>
</dbReference>
<proteinExistence type="predicted"/>
<comment type="caution">
    <text evidence="8">The sequence shown here is derived from an EMBL/GenBank/DDBJ whole genome shotgun (WGS) entry which is preliminary data.</text>
</comment>
<keyword evidence="4 6" id="KW-0472">Membrane</keyword>
<dbReference type="RefSeq" id="WP_191842329.1">
    <property type="nucleotide sequence ID" value="NZ_BAAALB010000021.1"/>
</dbReference>
<feature type="transmembrane region" description="Helical" evidence="6">
    <location>
        <begin position="243"/>
        <end position="262"/>
    </location>
</feature>
<feature type="transmembrane region" description="Helical" evidence="6">
    <location>
        <begin position="308"/>
        <end position="328"/>
    </location>
</feature>
<dbReference type="PANTHER" id="PTHR23542">
    <property type="match status" value="1"/>
</dbReference>
<dbReference type="SUPFAM" id="SSF103473">
    <property type="entry name" value="MFS general substrate transporter"/>
    <property type="match status" value="1"/>
</dbReference>
<feature type="transmembrane region" description="Helical" evidence="6">
    <location>
        <begin position="175"/>
        <end position="193"/>
    </location>
</feature>
<feature type="compositionally biased region" description="Low complexity" evidence="5">
    <location>
        <begin position="212"/>
        <end position="222"/>
    </location>
</feature>
<keyword evidence="3 6" id="KW-1133">Transmembrane helix</keyword>